<dbReference type="Proteomes" id="UP000011529">
    <property type="component" value="Unassembled WGS sequence"/>
</dbReference>
<gene>
    <name evidence="1" type="ORF">RE6C_03380</name>
</gene>
<comment type="caution">
    <text evidence="1">The sequence shown here is derived from an EMBL/GenBank/DDBJ whole genome shotgun (WGS) entry which is preliminary data.</text>
</comment>
<proteinExistence type="predicted"/>
<protein>
    <submittedName>
        <fullName evidence="1">Uncharacterized protein</fullName>
    </submittedName>
</protein>
<dbReference type="AlphaFoldDB" id="M2B274"/>
<organism evidence="1 2">
    <name type="scientific">Rhodopirellula europaea 6C</name>
    <dbReference type="NCBI Taxonomy" id="1263867"/>
    <lineage>
        <taxon>Bacteria</taxon>
        <taxon>Pseudomonadati</taxon>
        <taxon>Planctomycetota</taxon>
        <taxon>Planctomycetia</taxon>
        <taxon>Pirellulales</taxon>
        <taxon>Pirellulaceae</taxon>
        <taxon>Rhodopirellula</taxon>
    </lineage>
</organism>
<evidence type="ECO:0000313" key="1">
    <source>
        <dbReference type="EMBL" id="EMB15893.1"/>
    </source>
</evidence>
<accession>M2B274</accession>
<dbReference type="PATRIC" id="fig|1263867.3.peg.3615"/>
<reference evidence="1" key="2">
    <citation type="journal article" date="2013" name="Mar. Genomics">
        <title>Expression of sulfatases in Rhodopirellula baltica and the diversity of sulfatases in the genus Rhodopirellula.</title>
        <authorList>
            <person name="Wegner C.E."/>
            <person name="Richter-Heitmann T."/>
            <person name="Klindworth A."/>
            <person name="Klockow C."/>
            <person name="Richter M."/>
            <person name="Achstetter T."/>
            <person name="Glockner F.O."/>
            <person name="Harder J."/>
        </authorList>
    </citation>
    <scope>NUCLEOTIDE SEQUENCE [LARGE SCALE GENOMIC DNA]</scope>
    <source>
        <strain evidence="1">6C</strain>
    </source>
</reference>
<evidence type="ECO:0000313" key="2">
    <source>
        <dbReference type="Proteomes" id="UP000011529"/>
    </source>
</evidence>
<keyword evidence="2" id="KW-1185">Reference proteome</keyword>
<dbReference type="EMBL" id="ANMO01000153">
    <property type="protein sequence ID" value="EMB15893.1"/>
    <property type="molecule type" value="Genomic_DNA"/>
</dbReference>
<name>M2B274_9BACT</name>
<sequence length="49" mass="5321">MRVNASQPLIGNLYDQIQKVDSRCFSGLRCPLPRNMVGESIGKGDSGVL</sequence>
<reference evidence="1" key="1">
    <citation type="submission" date="2012-11" db="EMBL/GenBank/DDBJ databases">
        <title>Permanent draft genomes of Rhodopirellula europaea strain SH398 and 6C.</title>
        <authorList>
            <person name="Richter M."/>
            <person name="Richter-Heitmann T."/>
            <person name="Frank C."/>
            <person name="Harder J."/>
            <person name="Glockner F.O."/>
        </authorList>
    </citation>
    <scope>NUCLEOTIDE SEQUENCE</scope>
    <source>
        <strain evidence="1">6C</strain>
    </source>
</reference>